<protein>
    <submittedName>
        <fullName evidence="2">Uncharacterized protein</fullName>
    </submittedName>
</protein>
<dbReference type="PATRIC" id="fig|797516.3.peg.1318"/>
<proteinExistence type="predicted"/>
<feature type="transmembrane region" description="Helical" evidence="1">
    <location>
        <begin position="62"/>
        <end position="79"/>
    </location>
</feature>
<evidence type="ECO:0000256" key="1">
    <source>
        <dbReference type="SAM" id="Phobius"/>
    </source>
</evidence>
<dbReference type="HOGENOM" id="CLU_136245_0_0_9"/>
<dbReference type="Proteomes" id="UP000005025">
    <property type="component" value="Unassembled WGS sequence"/>
</dbReference>
<dbReference type="STRING" id="797516.HMPREF9104_01475"/>
<dbReference type="EMBL" id="AGRJ01000135">
    <property type="protein sequence ID" value="EHO51541.1"/>
    <property type="molecule type" value="Genomic_DNA"/>
</dbReference>
<keyword evidence="1" id="KW-1133">Transmembrane helix</keyword>
<feature type="transmembrane region" description="Helical" evidence="1">
    <location>
        <begin position="85"/>
        <end position="107"/>
    </location>
</feature>
<keyword evidence="1" id="KW-0472">Membrane</keyword>
<sequence>MSKRVDFSLSLLFFWVKGFVSVDSRFVKVTGANTILGFIPAGKDQQAIPLKNVSSTRISTQYKVLPIIIGAIFAFIGFGELGTSFIAGLIWFVLGIALIGSGILTVLDIQRAGNDFYVSVPFFDKAKLLDAQDMIETGLSGDTDKTDLNQFFDKKSDLKKRS</sequence>
<comment type="caution">
    <text evidence="2">The sequence shown here is derived from an EMBL/GenBank/DDBJ whole genome shotgun (WGS) entry which is preliminary data.</text>
</comment>
<gene>
    <name evidence="2" type="ORF">HMPREF9104_01475</name>
</gene>
<dbReference type="RefSeq" id="WP_008856650.1">
    <property type="nucleotide sequence ID" value="NZ_JH591036.1"/>
</dbReference>
<organism evidence="2 3">
    <name type="scientific">Lentilactobacillus kisonensis F0435</name>
    <dbReference type="NCBI Taxonomy" id="797516"/>
    <lineage>
        <taxon>Bacteria</taxon>
        <taxon>Bacillati</taxon>
        <taxon>Bacillota</taxon>
        <taxon>Bacilli</taxon>
        <taxon>Lactobacillales</taxon>
        <taxon>Lactobacillaceae</taxon>
        <taxon>Lentilactobacillus</taxon>
    </lineage>
</organism>
<dbReference type="AlphaFoldDB" id="H1LFU9"/>
<keyword evidence="1" id="KW-0812">Transmembrane</keyword>
<reference evidence="2 3" key="1">
    <citation type="submission" date="2011-09" db="EMBL/GenBank/DDBJ databases">
        <authorList>
            <person name="Weinstock G."/>
            <person name="Sodergren E."/>
            <person name="Clifton S."/>
            <person name="Fulton L."/>
            <person name="Fulton B."/>
            <person name="Courtney L."/>
            <person name="Fronick C."/>
            <person name="Harrison M."/>
            <person name="Strong C."/>
            <person name="Farmer C."/>
            <person name="Delahaunty K."/>
            <person name="Markovic C."/>
            <person name="Hall O."/>
            <person name="Minx P."/>
            <person name="Tomlinson C."/>
            <person name="Mitreva M."/>
            <person name="Hou S."/>
            <person name="Chen J."/>
            <person name="Wollam A."/>
            <person name="Pepin K.H."/>
            <person name="Johnson M."/>
            <person name="Bhonagiri V."/>
            <person name="Zhang X."/>
            <person name="Suruliraj S."/>
            <person name="Warren W."/>
            <person name="Chinwalla A."/>
            <person name="Mardis E.R."/>
            <person name="Wilson R.K."/>
        </authorList>
    </citation>
    <scope>NUCLEOTIDE SEQUENCE [LARGE SCALE GENOMIC DNA]</scope>
    <source>
        <strain evidence="2 3">F0435</strain>
    </source>
</reference>
<name>H1LFU9_9LACO</name>
<accession>H1LFU9</accession>
<dbReference type="OrthoDB" id="2249789at2"/>
<evidence type="ECO:0000313" key="3">
    <source>
        <dbReference type="Proteomes" id="UP000005025"/>
    </source>
</evidence>
<evidence type="ECO:0000313" key="2">
    <source>
        <dbReference type="EMBL" id="EHO51541.1"/>
    </source>
</evidence>